<keyword evidence="2" id="KW-0418">Kinase</keyword>
<keyword evidence="3" id="KW-1185">Reference proteome</keyword>
<dbReference type="CDD" id="cd00038">
    <property type="entry name" value="CAP_ED"/>
    <property type="match status" value="1"/>
</dbReference>
<dbReference type="Proteomes" id="UP000199403">
    <property type="component" value="Unassembled WGS sequence"/>
</dbReference>
<organism evidence="2 3">
    <name type="scientific">Cyclobacterium xiamenense</name>
    <dbReference type="NCBI Taxonomy" id="1297121"/>
    <lineage>
        <taxon>Bacteria</taxon>
        <taxon>Pseudomonadati</taxon>
        <taxon>Bacteroidota</taxon>
        <taxon>Cytophagia</taxon>
        <taxon>Cytophagales</taxon>
        <taxon>Cyclobacteriaceae</taxon>
        <taxon>Cyclobacterium</taxon>
    </lineage>
</organism>
<evidence type="ECO:0000313" key="3">
    <source>
        <dbReference type="Proteomes" id="UP000199403"/>
    </source>
</evidence>
<gene>
    <name evidence="2" type="ORF">SAMN05192553_102364</name>
</gene>
<keyword evidence="2" id="KW-0808">Transferase</keyword>
<dbReference type="RefSeq" id="WP_092171162.1">
    <property type="nucleotide sequence ID" value="NZ_FNZH01000002.1"/>
</dbReference>
<dbReference type="STRING" id="1416801.SAMN05192553_102364"/>
<dbReference type="Pfam" id="PF00027">
    <property type="entry name" value="cNMP_binding"/>
    <property type="match status" value="1"/>
</dbReference>
<dbReference type="GO" id="GO:0016301">
    <property type="term" value="F:kinase activity"/>
    <property type="evidence" value="ECO:0007669"/>
    <property type="project" value="UniProtKB-KW"/>
</dbReference>
<accession>A0A1H6VY67</accession>
<reference evidence="3" key="1">
    <citation type="submission" date="2016-10" db="EMBL/GenBank/DDBJ databases">
        <authorList>
            <person name="Varghese N."/>
            <person name="Submissions S."/>
        </authorList>
    </citation>
    <scope>NUCLEOTIDE SEQUENCE [LARGE SCALE GENOMIC DNA]</scope>
    <source>
        <strain evidence="3">IBRC-M 10761</strain>
    </source>
</reference>
<dbReference type="InterPro" id="IPR000595">
    <property type="entry name" value="cNMP-bd_dom"/>
</dbReference>
<name>A0A1H6VY67_9BACT</name>
<dbReference type="Gene3D" id="2.60.120.10">
    <property type="entry name" value="Jelly Rolls"/>
    <property type="match status" value="1"/>
</dbReference>
<dbReference type="AlphaFoldDB" id="A0A1H6VY67"/>
<feature type="domain" description="Cyclic nucleotide-binding" evidence="1">
    <location>
        <begin position="29"/>
        <end position="116"/>
    </location>
</feature>
<dbReference type="InterPro" id="IPR014710">
    <property type="entry name" value="RmlC-like_jellyroll"/>
</dbReference>
<evidence type="ECO:0000259" key="1">
    <source>
        <dbReference type="Pfam" id="PF00027"/>
    </source>
</evidence>
<sequence>MGGLIEHIEKRVKLTSGEADLVLSLVSTKRVKKREILLEKGALCSAIYFVESGALRSFFVSESGKASTIMFAVEDWWITDMHCFIHGLPAMISIQAIEESQVLVLSIKELDRLFQEKPVFNVFFRKLMENAYCREQLRMIESLSLPAKVRYENFLKKYPQIAKKVPLKQIASYLGITPEFLSAIRSKTA</sequence>
<dbReference type="EMBL" id="FNZH01000002">
    <property type="protein sequence ID" value="SEJ09621.1"/>
    <property type="molecule type" value="Genomic_DNA"/>
</dbReference>
<dbReference type="InterPro" id="IPR018490">
    <property type="entry name" value="cNMP-bd_dom_sf"/>
</dbReference>
<proteinExistence type="predicted"/>
<protein>
    <submittedName>
        <fullName evidence="2">cAMP-binding domain of CRP or a regulatory subunit of cAMP-dependent protein kinases</fullName>
    </submittedName>
</protein>
<evidence type="ECO:0000313" key="2">
    <source>
        <dbReference type="EMBL" id="SEJ09621.1"/>
    </source>
</evidence>
<dbReference type="OrthoDB" id="667553at2"/>
<dbReference type="SUPFAM" id="SSF51206">
    <property type="entry name" value="cAMP-binding domain-like"/>
    <property type="match status" value="1"/>
</dbReference>